<keyword evidence="1" id="KW-0802">TPR repeat</keyword>
<dbReference type="AlphaFoldDB" id="A8F339"/>
<dbReference type="InterPro" id="IPR019734">
    <property type="entry name" value="TPR_rpt"/>
</dbReference>
<organism evidence="3 4">
    <name type="scientific">Rickettsia massiliae (strain Mtu5)</name>
    <dbReference type="NCBI Taxonomy" id="416276"/>
    <lineage>
        <taxon>Bacteria</taxon>
        <taxon>Pseudomonadati</taxon>
        <taxon>Pseudomonadota</taxon>
        <taxon>Alphaproteobacteria</taxon>
        <taxon>Rickettsiales</taxon>
        <taxon>Rickettsiaceae</taxon>
        <taxon>Rickettsieae</taxon>
        <taxon>Rickettsia</taxon>
        <taxon>spotted fever group</taxon>
    </lineage>
</organism>
<dbReference type="InterPro" id="IPR011990">
    <property type="entry name" value="TPR-like_helical_dom_sf"/>
</dbReference>
<dbReference type="Gene3D" id="1.25.40.10">
    <property type="entry name" value="Tetratricopeptide repeat domain"/>
    <property type="match status" value="1"/>
</dbReference>
<keyword evidence="4" id="KW-1185">Reference proteome</keyword>
<evidence type="ECO:0000256" key="2">
    <source>
        <dbReference type="SAM" id="Phobius"/>
    </source>
</evidence>
<accession>A8F339</accession>
<dbReference type="Proteomes" id="UP000001311">
    <property type="component" value="Plasmid pRMA"/>
</dbReference>
<protein>
    <submittedName>
        <fullName evidence="3">Tetratricopeptide repeat domain protein</fullName>
    </submittedName>
</protein>
<reference evidence="3 4" key="1">
    <citation type="journal article" date="2007" name="Genome Res.">
        <title>Lateral gene transfer between obligate intracellular bacteria: evidence from the Rickettsia massiliae genome.</title>
        <authorList>
            <person name="Blanc G."/>
            <person name="Ogata H."/>
            <person name="Robert C."/>
            <person name="Audic S."/>
            <person name="Claverie J.-M."/>
            <person name="Raoult D."/>
        </authorList>
    </citation>
    <scope>NUCLEOTIDE SEQUENCE [LARGE SCALE GENOMIC DNA]</scope>
    <source>
        <strain evidence="4">Mtu5</strain>
    </source>
</reference>
<evidence type="ECO:0000313" key="3">
    <source>
        <dbReference type="EMBL" id="ABV85325.1"/>
    </source>
</evidence>
<keyword evidence="2" id="KW-0812">Transmembrane</keyword>
<dbReference type="KEGG" id="rms:RMA_p08"/>
<dbReference type="PROSITE" id="PS50005">
    <property type="entry name" value="TPR"/>
    <property type="match status" value="1"/>
</dbReference>
<keyword evidence="2" id="KW-1133">Transmembrane helix</keyword>
<name>A8F339_RICM5</name>
<dbReference type="SUPFAM" id="SSF48452">
    <property type="entry name" value="TPR-like"/>
    <property type="match status" value="1"/>
</dbReference>
<feature type="transmembrane region" description="Helical" evidence="2">
    <location>
        <begin position="76"/>
        <end position="97"/>
    </location>
</feature>
<sequence>MRGLDKLERKIIKKLQRYKIDGVGKISATNHKQRIPRMHHENAPANCYVGMIPQKQGRYHESLATYRKAISLRPGASVFAFYICVISKVLVGITNVYTEYIRN</sequence>
<keyword evidence="2" id="KW-0472">Membrane</keyword>
<dbReference type="HOGENOM" id="CLU_2261689_0_0_5"/>
<dbReference type="EMBL" id="CP000684">
    <property type="protein sequence ID" value="ABV85325.1"/>
    <property type="molecule type" value="Genomic_DNA"/>
</dbReference>
<gene>
    <name evidence="3" type="ordered locus">RMA_p08</name>
</gene>
<keyword evidence="3" id="KW-0614">Plasmid</keyword>
<geneLocation type="plasmid" evidence="3 4">
    <name>pRMA</name>
</geneLocation>
<evidence type="ECO:0000313" key="4">
    <source>
        <dbReference type="Proteomes" id="UP000001311"/>
    </source>
</evidence>
<evidence type="ECO:0000256" key="1">
    <source>
        <dbReference type="PROSITE-ProRule" id="PRU00339"/>
    </source>
</evidence>
<proteinExistence type="predicted"/>
<feature type="repeat" description="TPR" evidence="1">
    <location>
        <begin position="43"/>
        <end position="76"/>
    </location>
</feature>